<evidence type="ECO:0000313" key="3">
    <source>
        <dbReference type="Proteomes" id="UP000271624"/>
    </source>
</evidence>
<sequence>MATPLSTKQSSVSIYCDYQNVNLNEKTVSLLQDFANSIGTLLTAKLYYNPLVIRKFLEFHNITCIDVPCSLPNSVDYRISNDIIKDIRQAHPDTIIIVSGDGDFIDLVEILKYLGKHVIVIAQSGNVNARLIQSANQFYYLNDLQQLMEKPVTSEASTQVTSSELSYREAIKYLIRAVKTALSQNKSTGLGYINDLMRKSFPSYQGCHCIRTDNGIKFSRFKKFIEAVVSDGKIIMKDNQLFLA</sequence>
<dbReference type="OrthoDB" id="461172at2"/>
<dbReference type="Pfam" id="PF01936">
    <property type="entry name" value="NYN"/>
    <property type="match status" value="1"/>
</dbReference>
<name>A0A3S1J997_9CYAN</name>
<dbReference type="PANTHER" id="PTHR35811:SF1">
    <property type="entry name" value="HTH OST-TYPE DOMAIN-CONTAINING PROTEIN"/>
    <property type="match status" value="1"/>
</dbReference>
<evidence type="ECO:0000259" key="1">
    <source>
        <dbReference type="Pfam" id="PF01936"/>
    </source>
</evidence>
<dbReference type="RefSeq" id="WP_158632754.1">
    <property type="nucleotide sequence ID" value="NZ_RSCL01000001.1"/>
</dbReference>
<organism evidence="2 3">
    <name type="scientific">Dulcicalothrix desertica PCC 7102</name>
    <dbReference type="NCBI Taxonomy" id="232991"/>
    <lineage>
        <taxon>Bacteria</taxon>
        <taxon>Bacillati</taxon>
        <taxon>Cyanobacteriota</taxon>
        <taxon>Cyanophyceae</taxon>
        <taxon>Nostocales</taxon>
        <taxon>Calotrichaceae</taxon>
        <taxon>Dulcicalothrix</taxon>
    </lineage>
</organism>
<keyword evidence="3" id="KW-1185">Reference proteome</keyword>
<dbReference type="PANTHER" id="PTHR35811">
    <property type="entry name" value="SLR1870 PROTEIN"/>
    <property type="match status" value="1"/>
</dbReference>
<dbReference type="GO" id="GO:0004540">
    <property type="term" value="F:RNA nuclease activity"/>
    <property type="evidence" value="ECO:0007669"/>
    <property type="project" value="InterPro"/>
</dbReference>
<gene>
    <name evidence="2" type="ORF">DSM106972_005500</name>
</gene>
<evidence type="ECO:0000313" key="2">
    <source>
        <dbReference type="EMBL" id="RUT10055.1"/>
    </source>
</evidence>
<dbReference type="Proteomes" id="UP000271624">
    <property type="component" value="Unassembled WGS sequence"/>
</dbReference>
<reference evidence="2" key="1">
    <citation type="submission" date="2018-12" db="EMBL/GenBank/DDBJ databases">
        <authorList>
            <person name="Will S."/>
            <person name="Neumann-Schaal M."/>
            <person name="Henke P."/>
        </authorList>
    </citation>
    <scope>NUCLEOTIDE SEQUENCE</scope>
    <source>
        <strain evidence="2">PCC 7102</strain>
    </source>
</reference>
<proteinExistence type="predicted"/>
<dbReference type="EMBL" id="RSCL01000001">
    <property type="protein sequence ID" value="RUT10055.1"/>
    <property type="molecule type" value="Genomic_DNA"/>
</dbReference>
<accession>A0A3S1J997</accession>
<protein>
    <recommendedName>
        <fullName evidence="1">NYN domain-containing protein</fullName>
    </recommendedName>
</protein>
<dbReference type="InterPro" id="IPR021139">
    <property type="entry name" value="NYN"/>
</dbReference>
<reference evidence="2" key="2">
    <citation type="journal article" date="2019" name="Genome Biol. Evol.">
        <title>Day and night: Metabolic profiles and evolutionary relationships of six axenic non-marine cyanobacteria.</title>
        <authorList>
            <person name="Will S.E."/>
            <person name="Henke P."/>
            <person name="Boedeker C."/>
            <person name="Huang S."/>
            <person name="Brinkmann H."/>
            <person name="Rohde M."/>
            <person name="Jarek M."/>
            <person name="Friedl T."/>
            <person name="Seufert S."/>
            <person name="Schumacher M."/>
            <person name="Overmann J."/>
            <person name="Neumann-Schaal M."/>
            <person name="Petersen J."/>
        </authorList>
    </citation>
    <scope>NUCLEOTIDE SEQUENCE [LARGE SCALE GENOMIC DNA]</scope>
    <source>
        <strain evidence="2">PCC 7102</strain>
    </source>
</reference>
<dbReference type="Gene3D" id="3.40.50.1010">
    <property type="entry name" value="5'-nuclease"/>
    <property type="match status" value="1"/>
</dbReference>
<feature type="domain" description="NYN" evidence="1">
    <location>
        <begin position="12"/>
        <end position="141"/>
    </location>
</feature>
<dbReference type="AlphaFoldDB" id="A0A3S1J997"/>
<comment type="caution">
    <text evidence="2">The sequence shown here is derived from an EMBL/GenBank/DDBJ whole genome shotgun (WGS) entry which is preliminary data.</text>
</comment>